<keyword evidence="2" id="KW-1185">Reference proteome</keyword>
<evidence type="ECO:0000313" key="2">
    <source>
        <dbReference type="Proteomes" id="UP000503540"/>
    </source>
</evidence>
<reference evidence="1 2" key="1">
    <citation type="journal article" date="2019" name="ACS Chem. Biol.">
        <title>Identification and Mobilization of a Cryptic Antibiotic Biosynthesis Gene Locus from a Human-Pathogenic Nocardia Isolate.</title>
        <authorList>
            <person name="Herisse M."/>
            <person name="Ishida K."/>
            <person name="Porter J.L."/>
            <person name="Howden B."/>
            <person name="Hertweck C."/>
            <person name="Stinear T.P."/>
            <person name="Pidot S.J."/>
        </authorList>
    </citation>
    <scope>NUCLEOTIDE SEQUENCE [LARGE SCALE GENOMIC DNA]</scope>
    <source>
        <strain evidence="1 2">AUSMDU00012717</strain>
    </source>
</reference>
<dbReference type="KEGG" id="nah:F5544_36875"/>
<accession>A0A6G9YQL3</accession>
<gene>
    <name evidence="1" type="ORF">F5544_36875</name>
</gene>
<protein>
    <submittedName>
        <fullName evidence="1">Uncharacterized protein</fullName>
    </submittedName>
</protein>
<name>A0A6G9YQL3_9NOCA</name>
<proteinExistence type="predicted"/>
<sequence>MGASRIHFGYSDWSADRGPGMDRRKSIEPEVAAERWRAAAAADYRWRGYRCKE</sequence>
<dbReference type="EMBL" id="CP046172">
    <property type="protein sequence ID" value="QIS15203.1"/>
    <property type="molecule type" value="Genomic_DNA"/>
</dbReference>
<evidence type="ECO:0000313" key="1">
    <source>
        <dbReference type="EMBL" id="QIS15203.1"/>
    </source>
</evidence>
<dbReference type="RefSeq" id="WP_167477490.1">
    <property type="nucleotide sequence ID" value="NZ_CP046172.1"/>
</dbReference>
<dbReference type="Proteomes" id="UP000503540">
    <property type="component" value="Chromosome"/>
</dbReference>
<dbReference type="AlphaFoldDB" id="A0A6G9YQL3"/>
<organism evidence="1 2">
    <name type="scientific">Nocardia arthritidis</name>
    <dbReference type="NCBI Taxonomy" id="228602"/>
    <lineage>
        <taxon>Bacteria</taxon>
        <taxon>Bacillati</taxon>
        <taxon>Actinomycetota</taxon>
        <taxon>Actinomycetes</taxon>
        <taxon>Mycobacteriales</taxon>
        <taxon>Nocardiaceae</taxon>
        <taxon>Nocardia</taxon>
    </lineage>
</organism>